<evidence type="ECO:0000256" key="3">
    <source>
        <dbReference type="ARBA" id="ARBA00023136"/>
    </source>
</evidence>
<feature type="transmembrane region" description="Helical" evidence="4">
    <location>
        <begin position="327"/>
        <end position="352"/>
    </location>
</feature>
<feature type="transmembrane region" description="Helical" evidence="4">
    <location>
        <begin position="392"/>
        <end position="412"/>
    </location>
</feature>
<dbReference type="Pfam" id="PF07690">
    <property type="entry name" value="MFS_1"/>
    <property type="match status" value="1"/>
</dbReference>
<keyword evidence="1 4" id="KW-0812">Transmembrane</keyword>
<reference evidence="6" key="1">
    <citation type="submission" date="2020-02" db="EMBL/GenBank/DDBJ databases">
        <authorList>
            <person name="Meier V. D."/>
        </authorList>
    </citation>
    <scope>NUCLEOTIDE SEQUENCE</scope>
    <source>
        <strain evidence="6">AVDCRST_MAG88</strain>
    </source>
</reference>
<keyword evidence="3 4" id="KW-0472">Membrane</keyword>
<evidence type="ECO:0000256" key="2">
    <source>
        <dbReference type="ARBA" id="ARBA00022989"/>
    </source>
</evidence>
<dbReference type="PANTHER" id="PTHR23526:SF1">
    <property type="entry name" value="MAJOR FACILITATOR SUPERFAMILY MFS_1"/>
    <property type="match status" value="1"/>
</dbReference>
<dbReference type="AlphaFoldDB" id="A0A6J4V3R1"/>
<dbReference type="PANTHER" id="PTHR23526">
    <property type="entry name" value="INTEGRAL MEMBRANE TRANSPORT PROTEIN-RELATED"/>
    <property type="match status" value="1"/>
</dbReference>
<gene>
    <name evidence="6" type="ORF">AVDCRST_MAG88-1732</name>
</gene>
<feature type="transmembrane region" description="Helical" evidence="4">
    <location>
        <begin position="52"/>
        <end position="73"/>
    </location>
</feature>
<feature type="transmembrane region" description="Helical" evidence="4">
    <location>
        <begin position="239"/>
        <end position="259"/>
    </location>
</feature>
<organism evidence="6">
    <name type="scientific">uncultured Thermomicrobiales bacterium</name>
    <dbReference type="NCBI Taxonomy" id="1645740"/>
    <lineage>
        <taxon>Bacteria</taxon>
        <taxon>Pseudomonadati</taxon>
        <taxon>Thermomicrobiota</taxon>
        <taxon>Thermomicrobia</taxon>
        <taxon>Thermomicrobiales</taxon>
        <taxon>environmental samples</taxon>
    </lineage>
</organism>
<dbReference type="InterPro" id="IPR020846">
    <property type="entry name" value="MFS_dom"/>
</dbReference>
<feature type="domain" description="Major facilitator superfamily (MFS) profile" evidence="5">
    <location>
        <begin position="18"/>
        <end position="418"/>
    </location>
</feature>
<dbReference type="InterPro" id="IPR052528">
    <property type="entry name" value="Sugar_transport-like"/>
</dbReference>
<dbReference type="Gene3D" id="1.20.1250.20">
    <property type="entry name" value="MFS general substrate transporter like domains"/>
    <property type="match status" value="2"/>
</dbReference>
<evidence type="ECO:0000313" key="6">
    <source>
        <dbReference type="EMBL" id="CAA9563894.1"/>
    </source>
</evidence>
<feature type="transmembrane region" description="Helical" evidence="4">
    <location>
        <begin position="302"/>
        <end position="321"/>
    </location>
</feature>
<protein>
    <recommendedName>
        <fullName evidence="5">Major facilitator superfamily (MFS) profile domain-containing protein</fullName>
    </recommendedName>
</protein>
<dbReference type="InterPro" id="IPR011701">
    <property type="entry name" value="MFS"/>
</dbReference>
<dbReference type="SUPFAM" id="SSF103473">
    <property type="entry name" value="MFS general substrate transporter"/>
    <property type="match status" value="1"/>
</dbReference>
<dbReference type="InterPro" id="IPR036259">
    <property type="entry name" value="MFS_trans_sf"/>
</dbReference>
<evidence type="ECO:0000256" key="1">
    <source>
        <dbReference type="ARBA" id="ARBA00022692"/>
    </source>
</evidence>
<proteinExistence type="predicted"/>
<accession>A0A6J4V3R1</accession>
<feature type="transmembrane region" description="Helical" evidence="4">
    <location>
        <begin position="152"/>
        <end position="174"/>
    </location>
</feature>
<dbReference type="PROSITE" id="PS50850">
    <property type="entry name" value="MFS"/>
    <property type="match status" value="1"/>
</dbReference>
<dbReference type="EMBL" id="CADCWM010000493">
    <property type="protein sequence ID" value="CAA9563894.1"/>
    <property type="molecule type" value="Genomic_DNA"/>
</dbReference>
<feature type="transmembrane region" description="Helical" evidence="4">
    <location>
        <begin position="364"/>
        <end position="386"/>
    </location>
</feature>
<feature type="transmembrane region" description="Helical" evidence="4">
    <location>
        <begin position="119"/>
        <end position="140"/>
    </location>
</feature>
<feature type="transmembrane region" description="Helical" evidence="4">
    <location>
        <begin position="180"/>
        <end position="204"/>
    </location>
</feature>
<keyword evidence="2 4" id="KW-1133">Transmembrane helix</keyword>
<sequence>MSIVPLFFPPRPYRWNFAVMAIDVSLFQLGTSFASVYVILPLFVQHLTDSNLALGAISALRAGGMIAPILVAGRTERLSRKKGFVVGWSSIERFPYLVLAVATPLLATAQPIALLWLCFAMLALNTLAAGAATPAWLDMLSRMMPDDWRGRFFGVASAVGGLLGVAGGAGAAALLQRFPWQTGIALCFACTSVALAVSFVFLTLGREPAPSQRAVPAPARETLWRRVPELLRQDANLRWYILALSLITAAGAATAFYAVDAKGALGLTDAAAGRYAVVLLATTTAGSLLWGYAGDHWGHKRVVVGGALCSGLAALLALLARDPRWGAAGYGVVFLLVGLGTSALQLAAFTFIVDLAPIEQRPTYIGLTTLAQAPWAFGVPLLAGLAADRYGYPAVFVVAAVLALAGAMVVLLRVADLRMHRADVVAPAEVSS</sequence>
<evidence type="ECO:0000259" key="5">
    <source>
        <dbReference type="PROSITE" id="PS50850"/>
    </source>
</evidence>
<feature type="transmembrane region" description="Helical" evidence="4">
    <location>
        <begin position="271"/>
        <end position="290"/>
    </location>
</feature>
<name>A0A6J4V3R1_9BACT</name>
<evidence type="ECO:0000256" key="4">
    <source>
        <dbReference type="SAM" id="Phobius"/>
    </source>
</evidence>
<feature type="transmembrane region" description="Helical" evidence="4">
    <location>
        <begin position="17"/>
        <end position="40"/>
    </location>
</feature>
<dbReference type="GO" id="GO:0022857">
    <property type="term" value="F:transmembrane transporter activity"/>
    <property type="evidence" value="ECO:0007669"/>
    <property type="project" value="InterPro"/>
</dbReference>